<dbReference type="FunFam" id="3.30.160.60:FF:004357">
    <property type="match status" value="1"/>
</dbReference>
<feature type="compositionally biased region" description="Basic and acidic residues" evidence="6">
    <location>
        <begin position="981"/>
        <end position="995"/>
    </location>
</feature>
<dbReference type="SMART" id="SM01189">
    <property type="entry name" value="ELM2"/>
    <property type="match status" value="1"/>
</dbReference>
<dbReference type="InterPro" id="IPR000949">
    <property type="entry name" value="ELM2_dom"/>
</dbReference>
<dbReference type="InterPro" id="IPR036236">
    <property type="entry name" value="Znf_C2H2_sf"/>
</dbReference>
<feature type="region of interest" description="Disordered" evidence="6">
    <location>
        <begin position="494"/>
        <end position="587"/>
    </location>
</feature>
<evidence type="ECO:0000256" key="3">
    <source>
        <dbReference type="ARBA" id="ARBA00023163"/>
    </source>
</evidence>
<feature type="region of interest" description="Disordered" evidence="6">
    <location>
        <begin position="1"/>
        <end position="29"/>
    </location>
</feature>
<feature type="domain" description="ELM2" evidence="8">
    <location>
        <begin position="1109"/>
        <end position="1201"/>
    </location>
</feature>
<evidence type="ECO:0000313" key="10">
    <source>
        <dbReference type="EMBL" id="KAK1330016.1"/>
    </source>
</evidence>
<name>A0AA40LE08_CNENI</name>
<dbReference type="GO" id="GO:0003714">
    <property type="term" value="F:transcription corepressor activity"/>
    <property type="evidence" value="ECO:0007669"/>
    <property type="project" value="TreeGrafter"/>
</dbReference>
<dbReference type="PANTHER" id="PTHR16089">
    <property type="entry name" value="REST COREPRESSOR COREST PROTEIN-RELATED"/>
    <property type="match status" value="1"/>
</dbReference>
<dbReference type="PANTHER" id="PTHR16089:SF23">
    <property type="entry name" value="ZINC FINGER PROTEIN 541"/>
    <property type="match status" value="1"/>
</dbReference>
<dbReference type="InterPro" id="IPR013087">
    <property type="entry name" value="Znf_C2H2_type"/>
</dbReference>
<feature type="domain" description="C2H2-type" evidence="7">
    <location>
        <begin position="223"/>
        <end position="250"/>
    </location>
</feature>
<dbReference type="GO" id="GO:0005667">
    <property type="term" value="C:transcription regulator complex"/>
    <property type="evidence" value="ECO:0007669"/>
    <property type="project" value="TreeGrafter"/>
</dbReference>
<keyword evidence="2" id="KW-0805">Transcription regulation</keyword>
<dbReference type="PROSITE" id="PS50157">
    <property type="entry name" value="ZINC_FINGER_C2H2_2"/>
    <property type="match status" value="4"/>
</dbReference>
<accession>A0AA40LE08</accession>
<dbReference type="Gene3D" id="1.10.10.60">
    <property type="entry name" value="Homeodomain-like"/>
    <property type="match status" value="1"/>
</dbReference>
<proteinExistence type="predicted"/>
<comment type="subcellular location">
    <subcellularLocation>
        <location evidence="1">Nucleus</location>
    </subcellularLocation>
</comment>
<feature type="compositionally biased region" description="Low complexity" evidence="6">
    <location>
        <begin position="496"/>
        <end position="522"/>
    </location>
</feature>
<feature type="compositionally biased region" description="Low complexity" evidence="6">
    <location>
        <begin position="425"/>
        <end position="435"/>
    </location>
</feature>
<feature type="compositionally biased region" description="Polar residues" evidence="6">
    <location>
        <begin position="1403"/>
        <end position="1412"/>
    </location>
</feature>
<feature type="domain" description="C2H2-type" evidence="7">
    <location>
        <begin position="195"/>
        <end position="222"/>
    </location>
</feature>
<evidence type="ECO:0000259" key="7">
    <source>
        <dbReference type="PROSITE" id="PS50157"/>
    </source>
</evidence>
<dbReference type="SMART" id="SM00355">
    <property type="entry name" value="ZnF_C2H2"/>
    <property type="match status" value="5"/>
</dbReference>
<feature type="region of interest" description="Disordered" evidence="6">
    <location>
        <begin position="1362"/>
        <end position="1426"/>
    </location>
</feature>
<dbReference type="PROSITE" id="PS51156">
    <property type="entry name" value="ELM2"/>
    <property type="match status" value="1"/>
</dbReference>
<dbReference type="PROSITE" id="PS00028">
    <property type="entry name" value="ZINC_FINGER_C2H2_1"/>
    <property type="match status" value="5"/>
</dbReference>
<protein>
    <recommendedName>
        <fullName evidence="12">Zinc finger protein 541</fullName>
    </recommendedName>
</protein>
<dbReference type="Gene3D" id="3.30.160.60">
    <property type="entry name" value="Classic Zinc Finger"/>
    <property type="match status" value="3"/>
</dbReference>
<feature type="domain" description="C2H2-type" evidence="7">
    <location>
        <begin position="872"/>
        <end position="899"/>
    </location>
</feature>
<feature type="compositionally biased region" description="Basic and acidic residues" evidence="6">
    <location>
        <begin position="1362"/>
        <end position="1402"/>
    </location>
</feature>
<evidence type="ECO:0008006" key="12">
    <source>
        <dbReference type="Google" id="ProtNLM"/>
    </source>
</evidence>
<feature type="compositionally biased region" description="Low complexity" evidence="6">
    <location>
        <begin position="370"/>
        <end position="387"/>
    </location>
</feature>
<dbReference type="GO" id="GO:0008270">
    <property type="term" value="F:zinc ion binding"/>
    <property type="evidence" value="ECO:0007669"/>
    <property type="project" value="UniProtKB-KW"/>
</dbReference>
<dbReference type="Proteomes" id="UP001177744">
    <property type="component" value="Unassembled WGS sequence"/>
</dbReference>
<feature type="compositionally biased region" description="Low complexity" evidence="6">
    <location>
        <begin position="452"/>
        <end position="463"/>
    </location>
</feature>
<feature type="region of interest" description="Disordered" evidence="6">
    <location>
        <begin position="164"/>
        <end position="193"/>
    </location>
</feature>
<evidence type="ECO:0000256" key="2">
    <source>
        <dbReference type="ARBA" id="ARBA00023015"/>
    </source>
</evidence>
<gene>
    <name evidence="10" type="ORF">QTO34_010200</name>
</gene>
<evidence type="ECO:0000259" key="9">
    <source>
        <dbReference type="PROSITE" id="PS51293"/>
    </source>
</evidence>
<dbReference type="SUPFAM" id="SSF57667">
    <property type="entry name" value="beta-beta-alpha zinc fingers"/>
    <property type="match status" value="2"/>
</dbReference>
<dbReference type="GO" id="GO:0000118">
    <property type="term" value="C:histone deacetylase complex"/>
    <property type="evidence" value="ECO:0007669"/>
    <property type="project" value="TreeGrafter"/>
</dbReference>
<dbReference type="GO" id="GO:0006357">
    <property type="term" value="P:regulation of transcription by RNA polymerase II"/>
    <property type="evidence" value="ECO:0007669"/>
    <property type="project" value="TreeGrafter"/>
</dbReference>
<feature type="compositionally biased region" description="Basic residues" evidence="6">
    <location>
        <begin position="996"/>
        <end position="1005"/>
    </location>
</feature>
<feature type="domain" description="SANT" evidence="9">
    <location>
        <begin position="1328"/>
        <end position="1348"/>
    </location>
</feature>
<dbReference type="InterPro" id="IPR017884">
    <property type="entry name" value="SANT_dom"/>
</dbReference>
<dbReference type="Pfam" id="PF00096">
    <property type="entry name" value="zf-C2H2"/>
    <property type="match status" value="1"/>
</dbReference>
<comment type="caution">
    <text evidence="10">The sequence shown here is derived from an EMBL/GenBank/DDBJ whole genome shotgun (WGS) entry which is preliminary data.</text>
</comment>
<evidence type="ECO:0000256" key="5">
    <source>
        <dbReference type="PROSITE-ProRule" id="PRU00042"/>
    </source>
</evidence>
<evidence type="ECO:0000256" key="4">
    <source>
        <dbReference type="ARBA" id="ARBA00023242"/>
    </source>
</evidence>
<feature type="compositionally biased region" description="Basic and acidic residues" evidence="6">
    <location>
        <begin position="391"/>
        <end position="401"/>
    </location>
</feature>
<dbReference type="Pfam" id="PF13912">
    <property type="entry name" value="zf-C2H2_6"/>
    <property type="match status" value="2"/>
</dbReference>
<evidence type="ECO:0000256" key="6">
    <source>
        <dbReference type="SAM" id="MobiDB-lite"/>
    </source>
</evidence>
<feature type="domain" description="C2H2-type" evidence="7">
    <location>
        <begin position="1428"/>
        <end position="1455"/>
    </location>
</feature>
<dbReference type="PROSITE" id="PS51293">
    <property type="entry name" value="SANT"/>
    <property type="match status" value="1"/>
</dbReference>
<evidence type="ECO:0000259" key="8">
    <source>
        <dbReference type="PROSITE" id="PS51156"/>
    </source>
</evidence>
<keyword evidence="4" id="KW-0539">Nucleus</keyword>
<keyword evidence="3" id="KW-0804">Transcription</keyword>
<feature type="region of interest" description="Disordered" evidence="6">
    <location>
        <begin position="1475"/>
        <end position="1497"/>
    </location>
</feature>
<dbReference type="InterPro" id="IPR051066">
    <property type="entry name" value="Trans_reg/Corepressor"/>
</dbReference>
<dbReference type="Pfam" id="PF01448">
    <property type="entry name" value="ELM2"/>
    <property type="match status" value="1"/>
</dbReference>
<dbReference type="FunFam" id="3.30.160.60:FF:000656">
    <property type="entry name" value="Zinc finger protein 541"/>
    <property type="match status" value="1"/>
</dbReference>
<feature type="region of interest" description="Disordered" evidence="6">
    <location>
        <begin position="973"/>
        <end position="1023"/>
    </location>
</feature>
<sequence length="1509" mass="163972">MPPPPTPPHQQQQWGPGPIDRPTGGMVEQHTRPALRWPEWLGPGPQPPKARVPGEALEDNLDAVSLYSGKDSDAVKVLEEYADPESRLPYKSRKLITGVRERCWERWLFGDILISKAAEVGSSGPRSPSRLCLSAAEPPACSRPPHVCNLCFLLRLDLGLGPLKAPKDPEEGGRASSGSARKGKRQHSSPQNPLLDCSLCGKVFSSASSLSKHYLTHSQERKHVCKICSKAFKRQDHLTGHMLTHQKTKPFVCIEQGCSKSYCDYRSLRRHYEVQHGLCILKEAPAEEEACGDSPHAQEVAGPPAPGGLRSLMPPEARSPGSLLPNRDLLRCIVSSIVHQKIPSPCPAPAGPSDSSEGRNTVCPCPPSSGPSCTPASTPAAPGALGTEAPEEPRPPQKEPGADVFTAVHSRAAENGGPDPPEPEPWLLQLPPTLEGWPEGGALPACLPLFRGQTGPSSSQPSSHNFQWLRNRSLPGCPKSKGNNVFVVHKAPAVQSPEGPESGPGPHSASPSREPSPSSGLSLEDVLPFAPSLLKAPGEASGDPRHASGEDDSWASKKGQFDCDTFPWQNPGEPGLQDVQKPGGLPSDATPLFRQLFLKSQESLVSHEQMQVFQMITKSQRLFSHAQVAAASSQLPGPEGKQAALKSGPWSQQPLPLTPSADALHAGPGNPEPEGSPVQRRKTAPALPRAASPGSMKWDSKGGPKVATAPPALTASSLDPPENPDLSALAKQLRSAKGTLDLGDLFSPGGPPQGQAGAAKGEKGSACTRGGGYRLFSGNPRAQRFSGFRKEKVKMDMCCAASPSQVAMASFSSAGPPADPPRDSKSKLTIFNRIQGGNIYRLPHLMKEENMAGGCNQQNGGPADWAEPRSTYVCKNCSQMFYTEKGLSSHMCFHSDQWPSPRGKQEQQVFGTEFCKPTRQVLRPEGDGQSPPGAKKCLDHTAPLELSMSVPVAPTHRALGSMVKVASVALCGSERSSSPGARERRGGERGRESSLHRKRKKRPQHKALFVPPPRSTFGEPGPGRCHQSCLRSPVFLVDRLLKGLFQCPPYTPPPMLSPIREGSGLYFSTLCSTSAQASPDKLISMALDQVDGSFGICVVKDDTKISIEPHINIGSRFQAEIPELQDRLLAGIDEHLASLVWKPWGDVMTNLETQDRVTELCNVACSSVMPGGGTNLELALHCLHEAQGNVQVALETLLLRGPQKPQTHPLTDYRYTGDWSEAPAWFRLAETPKPDFEKEGGQHFSHGCGPRGEMSFPSLTVSPIGSDIWTPMEKRLFKKAFCAHKKDFYLIQRREALWAALLLSAELTRSGRGHLTLKPFITGGRCRIQTKTVAQCVEYYYIWKKMIKFDCGRAPGLEKRLRREPDEADRTEGKVTCSPRERPSHRPTPELKIKTKSYRRESILNSSPNTGPKRTPERPGSAEGPSVFPCRECERVFDKIKSRNAHMKRHRLQDHVEPIVRVKWPAKPLQLKEEEETRRRWGLTSGPCSGDSGQDRTRDSTIHLVAMLA</sequence>
<evidence type="ECO:0000256" key="1">
    <source>
        <dbReference type="ARBA" id="ARBA00004123"/>
    </source>
</evidence>
<feature type="region of interest" description="Disordered" evidence="6">
    <location>
        <begin position="343"/>
        <end position="470"/>
    </location>
</feature>
<keyword evidence="11" id="KW-1185">Reference proteome</keyword>
<keyword evidence="5" id="KW-0863">Zinc-finger</keyword>
<evidence type="ECO:0000313" key="11">
    <source>
        <dbReference type="Proteomes" id="UP001177744"/>
    </source>
</evidence>
<keyword evidence="5" id="KW-0479">Metal-binding</keyword>
<keyword evidence="5" id="KW-0862">Zinc</keyword>
<dbReference type="EMBL" id="JAULJE010000021">
    <property type="protein sequence ID" value="KAK1330016.1"/>
    <property type="molecule type" value="Genomic_DNA"/>
</dbReference>
<feature type="region of interest" description="Disordered" evidence="6">
    <location>
        <begin position="633"/>
        <end position="724"/>
    </location>
</feature>
<feature type="compositionally biased region" description="Low complexity" evidence="6">
    <location>
        <begin position="9"/>
        <end position="18"/>
    </location>
</feature>
<feature type="region of interest" description="Disordered" evidence="6">
    <location>
        <begin position="290"/>
        <end position="324"/>
    </location>
</feature>
<organism evidence="10 11">
    <name type="scientific">Cnephaeus nilssonii</name>
    <name type="common">Northern bat</name>
    <name type="synonym">Eptesicus nilssonii</name>
    <dbReference type="NCBI Taxonomy" id="3371016"/>
    <lineage>
        <taxon>Eukaryota</taxon>
        <taxon>Metazoa</taxon>
        <taxon>Chordata</taxon>
        <taxon>Craniata</taxon>
        <taxon>Vertebrata</taxon>
        <taxon>Euteleostomi</taxon>
        <taxon>Mammalia</taxon>
        <taxon>Eutheria</taxon>
        <taxon>Laurasiatheria</taxon>
        <taxon>Chiroptera</taxon>
        <taxon>Yangochiroptera</taxon>
        <taxon>Vespertilionidae</taxon>
        <taxon>Cnephaeus</taxon>
    </lineage>
</organism>
<reference evidence="10" key="1">
    <citation type="submission" date="2023-06" db="EMBL/GenBank/DDBJ databases">
        <title>Reference genome for the Northern bat (Eptesicus nilssonii), a most northern bat species.</title>
        <authorList>
            <person name="Laine V.N."/>
            <person name="Pulliainen A.T."/>
            <person name="Lilley T.M."/>
        </authorList>
    </citation>
    <scope>NUCLEOTIDE SEQUENCE</scope>
    <source>
        <strain evidence="10">BLF_Eptnil</strain>
        <tissue evidence="10">Kidney</tissue>
    </source>
</reference>